<evidence type="ECO:0000313" key="1">
    <source>
        <dbReference type="Proteomes" id="UP000887579"/>
    </source>
</evidence>
<accession>A0AC34F2G8</accession>
<dbReference type="WBParaSite" id="ES5_v2.g11269.t1">
    <property type="protein sequence ID" value="ES5_v2.g11269.t1"/>
    <property type="gene ID" value="ES5_v2.g11269"/>
</dbReference>
<reference evidence="2" key="1">
    <citation type="submission" date="2022-11" db="UniProtKB">
        <authorList>
            <consortium name="WormBaseParasite"/>
        </authorList>
    </citation>
    <scope>IDENTIFICATION</scope>
</reference>
<organism evidence="1 2">
    <name type="scientific">Panagrolaimus sp. ES5</name>
    <dbReference type="NCBI Taxonomy" id="591445"/>
    <lineage>
        <taxon>Eukaryota</taxon>
        <taxon>Metazoa</taxon>
        <taxon>Ecdysozoa</taxon>
        <taxon>Nematoda</taxon>
        <taxon>Chromadorea</taxon>
        <taxon>Rhabditida</taxon>
        <taxon>Tylenchina</taxon>
        <taxon>Panagrolaimomorpha</taxon>
        <taxon>Panagrolaimoidea</taxon>
        <taxon>Panagrolaimidae</taxon>
        <taxon>Panagrolaimus</taxon>
    </lineage>
</organism>
<sequence length="130" mass="14692">MEYAGSESIIFSPSCILNELSILYIGANGETATEIQQILGRDLSKTEIIDLLVESINRHKKTVEIQECCVVTYGNKVYHSGCCRILPEFCEILEKKLHGEIQQIDFSSKALVAKVSSYFWELKKKYKGVP</sequence>
<name>A0AC34F2G8_9BILA</name>
<protein>
    <submittedName>
        <fullName evidence="2">Serpin domain-containing protein</fullName>
    </submittedName>
</protein>
<proteinExistence type="predicted"/>
<dbReference type="Proteomes" id="UP000887579">
    <property type="component" value="Unplaced"/>
</dbReference>
<evidence type="ECO:0000313" key="2">
    <source>
        <dbReference type="WBParaSite" id="ES5_v2.g11269.t1"/>
    </source>
</evidence>